<name>A0A4Q9V0K4_9ACTO</name>
<dbReference type="AlphaFoldDB" id="A0A4Q9V0K4"/>
<keyword evidence="3" id="KW-1185">Reference proteome</keyword>
<dbReference type="PANTHER" id="PTHR43135">
    <property type="entry name" value="ALPHA-D-RIBOSE 1-METHYLPHOSPHONATE 5-TRIPHOSPHATE DIPHOSPHATASE"/>
    <property type="match status" value="1"/>
</dbReference>
<evidence type="ECO:0000313" key="3">
    <source>
        <dbReference type="Proteomes" id="UP000293036"/>
    </source>
</evidence>
<dbReference type="EMBL" id="SJDT01000006">
    <property type="protein sequence ID" value="TBW20976.1"/>
    <property type="molecule type" value="Genomic_DNA"/>
</dbReference>
<comment type="caution">
    <text evidence="2">The sequence shown here is derived from an EMBL/GenBank/DDBJ whole genome shotgun (WGS) entry which is preliminary data.</text>
</comment>
<gene>
    <name evidence="2" type="ORF">EZJ44_07775</name>
</gene>
<sequence length="374" mass="40995">MTASSAGSSEAICLRGQLRGFDADQIWVVDGKISHTRPSLGVDGEGAPSQTITGFIYPGLLDAHTHPGLSYSTELLDDAEIRRRLAACVTLGVTAIRDCGGQRNAGQIRTESEPRIIHCGQHIARFKRYIRHAGIDTEPHDLVQQVRKQCERADGWIKIVGDWINRENGSLSDLEPLWPREALKAAVQAAHDLGTKVTVHTFAHETIDDLLDAGVDGIEHGTGMDWEQLVRAREQGVLITPTVNQISRFPEFAGDAGKYPVYARRMLNMDACRREHLAMMCQAQTLFLMGSDTSADVDQRGLPTELCDAVRNGMPAHAVMEAASYGGRRRLGLTSWEDGAAADLVVYDRDPEQDISAVLSPSYVLIGGCIVYHR</sequence>
<dbReference type="InterPro" id="IPR006680">
    <property type="entry name" value="Amidohydro-rel"/>
</dbReference>
<feature type="domain" description="Amidohydrolase-related" evidence="1">
    <location>
        <begin position="55"/>
        <end position="369"/>
    </location>
</feature>
<dbReference type="InterPro" id="IPR032466">
    <property type="entry name" value="Metal_Hydrolase"/>
</dbReference>
<dbReference type="Gene3D" id="2.30.40.10">
    <property type="entry name" value="Urease, subunit C, domain 1"/>
    <property type="match status" value="1"/>
</dbReference>
<dbReference type="InterPro" id="IPR011059">
    <property type="entry name" value="Metal-dep_hydrolase_composite"/>
</dbReference>
<dbReference type="Gene3D" id="3.20.20.140">
    <property type="entry name" value="Metal-dependent hydrolases"/>
    <property type="match status" value="1"/>
</dbReference>
<dbReference type="InterPro" id="IPR051781">
    <property type="entry name" value="Metallo-dep_Hydrolase"/>
</dbReference>
<dbReference type="PANTHER" id="PTHR43135:SF4">
    <property type="entry name" value="AMIDOHYDROLASE-RELATED DOMAIN-CONTAINING PROTEIN"/>
    <property type="match status" value="1"/>
</dbReference>
<reference evidence="2 3" key="1">
    <citation type="submission" date="2019-02" db="EMBL/GenBank/DDBJ databases">
        <title>Arcanobacterium bovis sp. nov., isolated from the milk of a cow with mastitis.</title>
        <authorList>
            <person name="Sammra O."/>
            <person name="Foster G."/>
            <person name="Hassan A."/>
            <person name="Alssahen M."/>
            <person name="Laemmler C."/>
            <person name="Borowiak M."/>
            <person name="Malorny B."/>
            <person name="Abdulmawjood A."/>
        </authorList>
    </citation>
    <scope>NUCLEOTIDE SEQUENCE [LARGE SCALE GENOMIC DNA]</scope>
    <source>
        <strain evidence="2 3">C605018/01/1</strain>
    </source>
</reference>
<organism evidence="2 3">
    <name type="scientific">Arcanobacterium bovis</name>
    <dbReference type="NCBI Taxonomy" id="2529275"/>
    <lineage>
        <taxon>Bacteria</taxon>
        <taxon>Bacillati</taxon>
        <taxon>Actinomycetota</taxon>
        <taxon>Actinomycetes</taxon>
        <taxon>Actinomycetales</taxon>
        <taxon>Actinomycetaceae</taxon>
        <taxon>Arcanobacterium</taxon>
    </lineage>
</organism>
<dbReference type="Proteomes" id="UP000293036">
    <property type="component" value="Unassembled WGS sequence"/>
</dbReference>
<dbReference type="RefSeq" id="WP_131282053.1">
    <property type="nucleotide sequence ID" value="NZ_JBHSLR010000005.1"/>
</dbReference>
<dbReference type="SUPFAM" id="SSF51338">
    <property type="entry name" value="Composite domain of metallo-dependent hydrolases"/>
    <property type="match status" value="1"/>
</dbReference>
<dbReference type="GO" id="GO:0016810">
    <property type="term" value="F:hydrolase activity, acting on carbon-nitrogen (but not peptide) bonds"/>
    <property type="evidence" value="ECO:0007669"/>
    <property type="project" value="InterPro"/>
</dbReference>
<dbReference type="SUPFAM" id="SSF51556">
    <property type="entry name" value="Metallo-dependent hydrolases"/>
    <property type="match status" value="1"/>
</dbReference>
<accession>A0A4Q9V0K4</accession>
<evidence type="ECO:0000313" key="2">
    <source>
        <dbReference type="EMBL" id="TBW20976.1"/>
    </source>
</evidence>
<evidence type="ECO:0000259" key="1">
    <source>
        <dbReference type="Pfam" id="PF01979"/>
    </source>
</evidence>
<keyword evidence="2" id="KW-0378">Hydrolase</keyword>
<dbReference type="OrthoDB" id="3189065at2"/>
<proteinExistence type="predicted"/>
<protein>
    <submittedName>
        <fullName evidence="2">Amidohydrolase</fullName>
    </submittedName>
</protein>
<dbReference type="Pfam" id="PF01979">
    <property type="entry name" value="Amidohydro_1"/>
    <property type="match status" value="1"/>
</dbReference>